<name>A0A365KRH0_9BACL</name>
<proteinExistence type="inferred from homology"/>
<feature type="transmembrane region" description="Helical" evidence="10">
    <location>
        <begin position="56"/>
        <end position="74"/>
    </location>
</feature>
<dbReference type="HAMAP" id="MF_00454">
    <property type="entry name" value="FluC"/>
    <property type="match status" value="1"/>
</dbReference>
<feature type="binding site" evidence="10">
    <location>
        <position position="66"/>
    </location>
    <ligand>
        <name>Na(+)</name>
        <dbReference type="ChEBI" id="CHEBI:29101"/>
        <note>structural</note>
    </ligand>
</feature>
<accession>A0A365KRH0</accession>
<keyword evidence="12" id="KW-1185">Reference proteome</keyword>
<evidence type="ECO:0000256" key="4">
    <source>
        <dbReference type="ARBA" id="ARBA00022989"/>
    </source>
</evidence>
<evidence type="ECO:0000256" key="5">
    <source>
        <dbReference type="ARBA" id="ARBA00023136"/>
    </source>
</evidence>
<comment type="activity regulation">
    <text evidence="10">Na(+) is not transported, but it plays an essential structural role and its presence is essential for fluoride channel function.</text>
</comment>
<evidence type="ECO:0000256" key="10">
    <source>
        <dbReference type="HAMAP-Rule" id="MF_00454"/>
    </source>
</evidence>
<dbReference type="GO" id="GO:0140114">
    <property type="term" value="P:cellular detoxification of fluoride"/>
    <property type="evidence" value="ECO:0007669"/>
    <property type="project" value="UniProtKB-UniRule"/>
</dbReference>
<gene>
    <name evidence="10" type="primary">fluC</name>
    <name evidence="10" type="synonym">crcB</name>
    <name evidence="11" type="ORF">DP120_13085</name>
</gene>
<comment type="function">
    <text evidence="9 10">Fluoride-specific ion channel. Important for reducing fluoride concentration in the cell, thus reducing its toxicity.</text>
</comment>
<evidence type="ECO:0000256" key="7">
    <source>
        <dbReference type="ARBA" id="ARBA00035120"/>
    </source>
</evidence>
<comment type="caution">
    <text evidence="11">The sequence shown here is derived from an EMBL/GenBank/DDBJ whole genome shotgun (WGS) entry which is preliminary data.</text>
</comment>
<keyword evidence="6 10" id="KW-0407">Ion channel</keyword>
<dbReference type="GO" id="GO:0005886">
    <property type="term" value="C:plasma membrane"/>
    <property type="evidence" value="ECO:0007669"/>
    <property type="project" value="UniProtKB-SubCell"/>
</dbReference>
<evidence type="ECO:0000256" key="3">
    <source>
        <dbReference type="ARBA" id="ARBA00022692"/>
    </source>
</evidence>
<protein>
    <recommendedName>
        <fullName evidence="10">Fluoride-specific ion channel FluC</fullName>
    </recommendedName>
</protein>
<evidence type="ECO:0000256" key="6">
    <source>
        <dbReference type="ARBA" id="ARBA00023303"/>
    </source>
</evidence>
<dbReference type="EMBL" id="QLZR01000005">
    <property type="protein sequence ID" value="RAZ75730.1"/>
    <property type="molecule type" value="Genomic_DNA"/>
</dbReference>
<sequence length="117" mass="12181">MKRMLAVGFGGMAGSLLRAWIYAAVPGTVSLWVINIIGSFLIGFAVMKLSGKSAELRLFISTGLLGSFTTFSAFSNDWFRALESSAAAGIVYGLAMTVAAVAAAAAGLWLGRKGVKE</sequence>
<dbReference type="Proteomes" id="UP000251002">
    <property type="component" value="Unassembled WGS sequence"/>
</dbReference>
<dbReference type="AlphaFoldDB" id="A0A365KRH0"/>
<keyword evidence="10" id="KW-0406">Ion transport</keyword>
<organism evidence="11 12">
    <name type="scientific">Planococcus halotolerans</name>
    <dbReference type="NCBI Taxonomy" id="2233542"/>
    <lineage>
        <taxon>Bacteria</taxon>
        <taxon>Bacillati</taxon>
        <taxon>Bacillota</taxon>
        <taxon>Bacilli</taxon>
        <taxon>Bacillales</taxon>
        <taxon>Caryophanaceae</taxon>
        <taxon>Planococcus</taxon>
    </lineage>
</organism>
<keyword evidence="5 10" id="KW-0472">Membrane</keyword>
<comment type="similarity">
    <text evidence="7 10">Belongs to the fluoride channel Fluc/FEX (TC 1.A.43) family.</text>
</comment>
<keyword evidence="2 10" id="KW-1003">Cell membrane</keyword>
<keyword evidence="4 10" id="KW-1133">Transmembrane helix</keyword>
<dbReference type="GO" id="GO:0046872">
    <property type="term" value="F:metal ion binding"/>
    <property type="evidence" value="ECO:0007669"/>
    <property type="project" value="UniProtKB-KW"/>
</dbReference>
<keyword evidence="10" id="KW-0813">Transport</keyword>
<keyword evidence="10" id="KW-0915">Sodium</keyword>
<evidence type="ECO:0000256" key="2">
    <source>
        <dbReference type="ARBA" id="ARBA00022475"/>
    </source>
</evidence>
<evidence type="ECO:0000256" key="9">
    <source>
        <dbReference type="ARBA" id="ARBA00049940"/>
    </source>
</evidence>
<evidence type="ECO:0000313" key="12">
    <source>
        <dbReference type="Proteomes" id="UP000251002"/>
    </source>
</evidence>
<feature type="binding site" evidence="10">
    <location>
        <position position="69"/>
    </location>
    <ligand>
        <name>Na(+)</name>
        <dbReference type="ChEBI" id="CHEBI:29101"/>
        <note>structural</note>
    </ligand>
</feature>
<dbReference type="Pfam" id="PF02537">
    <property type="entry name" value="CRCB"/>
    <property type="match status" value="1"/>
</dbReference>
<feature type="transmembrane region" description="Helical" evidence="10">
    <location>
        <begin position="29"/>
        <end position="49"/>
    </location>
</feature>
<evidence type="ECO:0000256" key="8">
    <source>
        <dbReference type="ARBA" id="ARBA00035585"/>
    </source>
</evidence>
<evidence type="ECO:0000256" key="1">
    <source>
        <dbReference type="ARBA" id="ARBA00004651"/>
    </source>
</evidence>
<comment type="subcellular location">
    <subcellularLocation>
        <location evidence="1 10">Cell membrane</location>
        <topology evidence="1 10">Multi-pass membrane protein</topology>
    </subcellularLocation>
</comment>
<keyword evidence="3 10" id="KW-0812">Transmembrane</keyword>
<dbReference type="InterPro" id="IPR003691">
    <property type="entry name" value="FluC"/>
</dbReference>
<feature type="transmembrane region" description="Helical" evidence="10">
    <location>
        <begin position="86"/>
        <end position="110"/>
    </location>
</feature>
<dbReference type="GO" id="GO:0062054">
    <property type="term" value="F:fluoride channel activity"/>
    <property type="evidence" value="ECO:0007669"/>
    <property type="project" value="UniProtKB-UniRule"/>
</dbReference>
<keyword evidence="10" id="KW-0479">Metal-binding</keyword>
<evidence type="ECO:0000313" key="11">
    <source>
        <dbReference type="EMBL" id="RAZ75730.1"/>
    </source>
</evidence>
<reference evidence="11 12" key="1">
    <citation type="submission" date="2018-06" db="EMBL/GenBank/DDBJ databases">
        <title>The draft genome sequences of strains SCU63 and S1.</title>
        <authorList>
            <person name="Gan L."/>
        </authorList>
    </citation>
    <scope>NUCLEOTIDE SEQUENCE [LARGE SCALE GENOMIC DNA]</scope>
    <source>
        <strain evidence="11 12">SCU63</strain>
    </source>
</reference>
<comment type="catalytic activity">
    <reaction evidence="8">
        <text>fluoride(in) = fluoride(out)</text>
        <dbReference type="Rhea" id="RHEA:76159"/>
        <dbReference type="ChEBI" id="CHEBI:17051"/>
    </reaction>
    <physiologicalReaction direction="left-to-right" evidence="8">
        <dbReference type="Rhea" id="RHEA:76160"/>
    </physiologicalReaction>
</comment>